<proteinExistence type="predicted"/>
<feature type="non-terminal residue" evidence="4">
    <location>
        <position position="191"/>
    </location>
</feature>
<evidence type="ECO:0000259" key="3">
    <source>
        <dbReference type="Pfam" id="PF00382"/>
    </source>
</evidence>
<dbReference type="InterPro" id="IPR013150">
    <property type="entry name" value="TFIIB_cyclin"/>
</dbReference>
<feature type="non-terminal residue" evidence="4">
    <location>
        <position position="1"/>
    </location>
</feature>
<dbReference type="SUPFAM" id="SSF47954">
    <property type="entry name" value="Cyclin-like"/>
    <property type="match status" value="1"/>
</dbReference>
<keyword evidence="2" id="KW-0804">Transcription</keyword>
<dbReference type="EMBL" id="LJIJ01006519">
    <property type="protein sequence ID" value="ODM86992.1"/>
    <property type="molecule type" value="Genomic_DNA"/>
</dbReference>
<keyword evidence="4" id="KW-0648">Protein biosynthesis</keyword>
<evidence type="ECO:0000313" key="4">
    <source>
        <dbReference type="EMBL" id="ODM86992.1"/>
    </source>
</evidence>
<dbReference type="InterPro" id="IPR036915">
    <property type="entry name" value="Cyclin-like_sf"/>
</dbReference>
<organism evidence="4 5">
    <name type="scientific">Orchesella cincta</name>
    <name type="common">Springtail</name>
    <name type="synonym">Podura cincta</name>
    <dbReference type="NCBI Taxonomy" id="48709"/>
    <lineage>
        <taxon>Eukaryota</taxon>
        <taxon>Metazoa</taxon>
        <taxon>Ecdysozoa</taxon>
        <taxon>Arthropoda</taxon>
        <taxon>Hexapoda</taxon>
        <taxon>Collembola</taxon>
        <taxon>Entomobryomorpha</taxon>
        <taxon>Entomobryoidea</taxon>
        <taxon>Orchesellidae</taxon>
        <taxon>Orchesellinae</taxon>
        <taxon>Orchesella</taxon>
    </lineage>
</organism>
<protein>
    <submittedName>
        <fullName evidence="4">Transcription initiation factor IIB</fullName>
    </submittedName>
</protein>
<dbReference type="OrthoDB" id="25790at2759"/>
<accession>A0A1D2M227</accession>
<evidence type="ECO:0000256" key="1">
    <source>
        <dbReference type="ARBA" id="ARBA00023015"/>
    </source>
</evidence>
<comment type="caution">
    <text evidence="4">The sequence shown here is derived from an EMBL/GenBank/DDBJ whole genome shotgun (WGS) entry which is preliminary data.</text>
</comment>
<dbReference type="PRINTS" id="PR00685">
    <property type="entry name" value="TIFACTORIIB"/>
</dbReference>
<dbReference type="InterPro" id="IPR000812">
    <property type="entry name" value="TFIIB"/>
</dbReference>
<feature type="domain" description="Transcription factor TFIIB cyclin-like" evidence="3">
    <location>
        <begin position="57"/>
        <end position="97"/>
    </location>
</feature>
<name>A0A1D2M227_ORCCI</name>
<keyword evidence="5" id="KW-1185">Reference proteome</keyword>
<dbReference type="Pfam" id="PF00382">
    <property type="entry name" value="TFIIB"/>
    <property type="match status" value="1"/>
</dbReference>
<dbReference type="STRING" id="48709.A0A1D2M227"/>
<evidence type="ECO:0000313" key="5">
    <source>
        <dbReference type="Proteomes" id="UP000094527"/>
    </source>
</evidence>
<keyword evidence="4" id="KW-0396">Initiation factor</keyword>
<dbReference type="GO" id="GO:0070897">
    <property type="term" value="P:transcription preinitiation complex assembly"/>
    <property type="evidence" value="ECO:0007669"/>
    <property type="project" value="InterPro"/>
</dbReference>
<reference evidence="4 5" key="1">
    <citation type="journal article" date="2016" name="Genome Biol. Evol.">
        <title>Gene Family Evolution Reflects Adaptation to Soil Environmental Stressors in the Genome of the Collembolan Orchesella cincta.</title>
        <authorList>
            <person name="Faddeeva-Vakhrusheva A."/>
            <person name="Derks M.F."/>
            <person name="Anvar S.Y."/>
            <person name="Agamennone V."/>
            <person name="Suring W."/>
            <person name="Smit S."/>
            <person name="van Straalen N.M."/>
            <person name="Roelofs D."/>
        </authorList>
    </citation>
    <scope>NUCLEOTIDE SEQUENCE [LARGE SCALE GENOMIC DNA]</scope>
    <source>
        <tissue evidence="4">Mixed pool</tissue>
    </source>
</reference>
<evidence type="ECO:0000256" key="2">
    <source>
        <dbReference type="ARBA" id="ARBA00023163"/>
    </source>
</evidence>
<dbReference type="Gene3D" id="1.10.472.170">
    <property type="match status" value="1"/>
</dbReference>
<dbReference type="GO" id="GO:0003743">
    <property type="term" value="F:translation initiation factor activity"/>
    <property type="evidence" value="ECO:0007669"/>
    <property type="project" value="UniProtKB-KW"/>
</dbReference>
<sequence length="191" mass="21083">VIDIGSEWRTFSNEATGADPCRVGSAENTLLNGSDLSTHTGEGIGTPGLMNLETQNTIHAGKKLRGRSTNSIAPACLCIASRQEGVPQTFKEVCAVFSNLQERNWSCVQARPSSTRYLRGGYYNGRFDVEASKFKRSQKKIGDVAGRRRNSSTSLETHSRNSVQHQYCSKCVIFVILTRCEANLEILYMVL</sequence>
<dbReference type="Proteomes" id="UP000094527">
    <property type="component" value="Unassembled WGS sequence"/>
</dbReference>
<dbReference type="GO" id="GO:0017025">
    <property type="term" value="F:TBP-class protein binding"/>
    <property type="evidence" value="ECO:0007669"/>
    <property type="project" value="InterPro"/>
</dbReference>
<gene>
    <name evidence="4" type="ORF">Ocin01_19690</name>
</gene>
<keyword evidence="1" id="KW-0805">Transcription regulation</keyword>
<dbReference type="Gene3D" id="1.10.472.10">
    <property type="entry name" value="Cyclin-like"/>
    <property type="match status" value="1"/>
</dbReference>
<dbReference type="AlphaFoldDB" id="A0A1D2M227"/>